<reference evidence="3" key="1">
    <citation type="journal article" date="2013" name="Int. J. Syst. Evol. Microbiol.">
        <title>Polycladomyces abyssicola gen. nov., sp. nov., a thermophilic filamentous bacterium isolated from hemipelagic sediment.</title>
        <authorList>
            <person name="Tsubouchi T."/>
            <person name="Shimane Y."/>
            <person name="Mori K."/>
            <person name="Usui K."/>
            <person name="Hiraki T."/>
            <person name="Tame A."/>
            <person name="Uematsu K."/>
            <person name="Maruyama T."/>
            <person name="Hatada Y."/>
        </authorList>
    </citation>
    <scope>NUCLEOTIDE SEQUENCE</scope>
    <source>
        <strain evidence="3">JIR-001</strain>
    </source>
</reference>
<dbReference type="AlphaFoldDB" id="A0A8D5UGZ4"/>
<dbReference type="Proteomes" id="UP000677436">
    <property type="component" value="Chromosome"/>
</dbReference>
<feature type="binding site" evidence="2">
    <location>
        <begin position="215"/>
        <end position="217"/>
    </location>
    <ligand>
        <name>substrate</name>
    </ligand>
</feature>
<feature type="binding site" evidence="2">
    <location>
        <position position="228"/>
    </location>
    <ligand>
        <name>Mg(2+)</name>
        <dbReference type="ChEBI" id="CHEBI:18420"/>
    </ligand>
</feature>
<dbReference type="Pfam" id="PF01255">
    <property type="entry name" value="Prenyltransf"/>
    <property type="match status" value="1"/>
</dbReference>
<organism evidence="3 4">
    <name type="scientific">Polycladomyces abyssicola</name>
    <dbReference type="NCBI Taxonomy" id="1125966"/>
    <lineage>
        <taxon>Bacteria</taxon>
        <taxon>Bacillati</taxon>
        <taxon>Bacillota</taxon>
        <taxon>Bacilli</taxon>
        <taxon>Bacillales</taxon>
        <taxon>Thermoactinomycetaceae</taxon>
        <taxon>Polycladomyces</taxon>
    </lineage>
</organism>
<reference evidence="3" key="2">
    <citation type="journal article" date="2021" name="Microbiol. Resour. Announc.">
        <title>Complete Genome Sequence of Polycladomyces abyssicola JIR-001T, Isolated from Hemipelagic Sediment in Deep Seawater.</title>
        <authorList>
            <person name="Tsubouchi T."/>
            <person name="Kaneko Y."/>
        </authorList>
    </citation>
    <scope>NUCLEOTIDE SEQUENCE</scope>
    <source>
        <strain evidence="3">JIR-001</strain>
    </source>
</reference>
<sequence length="261" mass="30659">MIQTLKQWLTGYTEDTKPKDEDRLHALKKGPIPRHVAVIMDGNGRWAKKRGLPRIAGHREGMKTVREIVRAADDLGIQSLTLYSFSTENWKRPKEEVEYLMKLPEEFLKTDLEDLKRRNVRVKMLGQEEDLPPHTQRAMRTFQEETKENTGLTLNLALNYGSRTEIVMALKRIIEDVETGKMDKDEVDEQTVDRYLYTAGQPDPDLIIRTSGEIRISNFMLWQLAYSELWFTEVAWPDFNRELFYQAIMDYQQRSRRYGAV</sequence>
<dbReference type="GO" id="GO:0005829">
    <property type="term" value="C:cytosol"/>
    <property type="evidence" value="ECO:0007669"/>
    <property type="project" value="TreeGrafter"/>
</dbReference>
<evidence type="ECO:0000256" key="1">
    <source>
        <dbReference type="ARBA" id="ARBA00022679"/>
    </source>
</evidence>
<feature type="binding site" evidence="2">
    <location>
        <position position="90"/>
    </location>
    <ligand>
        <name>substrate</name>
    </ligand>
</feature>
<proteinExistence type="inferred from homology"/>
<keyword evidence="2" id="KW-0460">Magnesium</keyword>
<comment type="function">
    <text evidence="2">Catalyzes the condensation of isopentenyl diphosphate (IPP) with allylic pyrophosphates generating different type of terpenoids.</text>
</comment>
<dbReference type="KEGG" id="pabs:JIR001_18570"/>
<dbReference type="PANTHER" id="PTHR10291:SF0">
    <property type="entry name" value="DEHYDRODOLICHYL DIPHOSPHATE SYNTHASE 2"/>
    <property type="match status" value="1"/>
</dbReference>
<dbReference type="RefSeq" id="WP_212772460.1">
    <property type="nucleotide sequence ID" value="NZ_AP024601.1"/>
</dbReference>
<dbReference type="NCBIfam" id="TIGR00055">
    <property type="entry name" value="uppS"/>
    <property type="match status" value="1"/>
</dbReference>
<feature type="binding site" evidence="2">
    <location>
        <position position="209"/>
    </location>
    <ligand>
        <name>substrate</name>
    </ligand>
</feature>
<keyword evidence="1 2" id="KW-0808">Transferase</keyword>
<dbReference type="InterPro" id="IPR018520">
    <property type="entry name" value="UPP_synth-like_CS"/>
</dbReference>
<accession>A0A8D5UGZ4</accession>
<feature type="binding site" evidence="2">
    <location>
        <begin position="86"/>
        <end position="88"/>
    </location>
    <ligand>
        <name>substrate</name>
    </ligand>
</feature>
<keyword evidence="4" id="KW-1185">Reference proteome</keyword>
<dbReference type="GO" id="GO:0000287">
    <property type="term" value="F:magnesium ion binding"/>
    <property type="evidence" value="ECO:0007669"/>
    <property type="project" value="UniProtKB-UniRule"/>
</dbReference>
<dbReference type="CDD" id="cd00475">
    <property type="entry name" value="Cis_IPPS"/>
    <property type="match status" value="1"/>
</dbReference>
<dbReference type="PROSITE" id="PS01066">
    <property type="entry name" value="UPP_SYNTHASE"/>
    <property type="match status" value="1"/>
</dbReference>
<keyword evidence="2" id="KW-0479">Metal-binding</keyword>
<gene>
    <name evidence="3" type="primary">uppS</name>
    <name evidence="3" type="ORF">JIR001_18570</name>
</gene>
<feature type="binding site" evidence="2">
    <location>
        <position position="92"/>
    </location>
    <ligand>
        <name>substrate</name>
    </ligand>
</feature>
<dbReference type="GO" id="GO:0030145">
    <property type="term" value="F:manganese ion binding"/>
    <property type="evidence" value="ECO:0007669"/>
    <property type="project" value="TreeGrafter"/>
</dbReference>
<feature type="binding site" evidence="2">
    <location>
        <begin position="42"/>
        <end position="45"/>
    </location>
    <ligand>
        <name>substrate</name>
    </ligand>
</feature>
<feature type="active site" evidence="2">
    <location>
        <position position="41"/>
    </location>
</feature>
<dbReference type="EMBL" id="AP024601">
    <property type="protein sequence ID" value="BCU82074.1"/>
    <property type="molecule type" value="Genomic_DNA"/>
</dbReference>
<evidence type="ECO:0000256" key="2">
    <source>
        <dbReference type="HAMAP-Rule" id="MF_01139"/>
    </source>
</evidence>
<feature type="active site" description="Proton acceptor" evidence="2">
    <location>
        <position position="89"/>
    </location>
</feature>
<evidence type="ECO:0000313" key="4">
    <source>
        <dbReference type="Proteomes" id="UP000677436"/>
    </source>
</evidence>
<dbReference type="FunFam" id="3.40.1180.10:FF:000001">
    <property type="entry name" value="(2E,6E)-farnesyl-diphosphate-specific ditrans,polycis-undecaprenyl-diphosphate synthase"/>
    <property type="match status" value="1"/>
</dbReference>
<protein>
    <recommendedName>
        <fullName evidence="2">Isoprenyl transferase</fullName>
        <ecNumber evidence="2">2.5.1.-</ecNumber>
    </recommendedName>
</protein>
<name>A0A8D5UGZ4_9BACL</name>
<comment type="subunit">
    <text evidence="2">Homodimer.</text>
</comment>
<feature type="binding site" evidence="2">
    <location>
        <position position="41"/>
    </location>
    <ligand>
        <name>Mg(2+)</name>
        <dbReference type="ChEBI" id="CHEBI:18420"/>
    </ligand>
</feature>
<dbReference type="InterPro" id="IPR001441">
    <property type="entry name" value="UPP_synth-like"/>
</dbReference>
<comment type="cofactor">
    <cofactor evidence="2">
        <name>Mg(2+)</name>
        <dbReference type="ChEBI" id="CHEBI:18420"/>
    </cofactor>
    <text evidence="2">Binds 2 magnesium ions per subunit.</text>
</comment>
<dbReference type="PANTHER" id="PTHR10291">
    <property type="entry name" value="DEHYDRODOLICHYL DIPHOSPHATE SYNTHASE FAMILY MEMBER"/>
    <property type="match status" value="1"/>
</dbReference>
<dbReference type="NCBIfam" id="NF011405">
    <property type="entry name" value="PRK14830.1"/>
    <property type="match status" value="1"/>
</dbReference>
<dbReference type="EC" id="2.5.1.-" evidence="2"/>
<feature type="binding site" evidence="2">
    <location>
        <position position="46"/>
    </location>
    <ligand>
        <name>substrate</name>
    </ligand>
</feature>
<comment type="similarity">
    <text evidence="2">Belongs to the UPP synthase family.</text>
</comment>
<evidence type="ECO:0000313" key="3">
    <source>
        <dbReference type="EMBL" id="BCU82074.1"/>
    </source>
</evidence>
<feature type="binding site" evidence="2">
    <location>
        <position position="54"/>
    </location>
    <ligand>
        <name>substrate</name>
    </ligand>
</feature>
<dbReference type="HAMAP" id="MF_01139">
    <property type="entry name" value="ISPT"/>
    <property type="match status" value="1"/>
</dbReference>
<dbReference type="GO" id="GO:0008834">
    <property type="term" value="F:ditrans,polycis-undecaprenyl-diphosphate synthase [(2E,6E)-farnesyl-diphosphate specific] activity"/>
    <property type="evidence" value="ECO:0007669"/>
    <property type="project" value="TreeGrafter"/>
</dbReference>
<feature type="binding site" evidence="2">
    <location>
        <position position="58"/>
    </location>
    <ligand>
        <name>substrate</name>
    </ligand>
</feature>
<dbReference type="GO" id="GO:0016094">
    <property type="term" value="P:polyprenol biosynthetic process"/>
    <property type="evidence" value="ECO:0007669"/>
    <property type="project" value="TreeGrafter"/>
</dbReference>
<dbReference type="SUPFAM" id="SSF64005">
    <property type="entry name" value="Undecaprenyl diphosphate synthase"/>
    <property type="match status" value="1"/>
</dbReference>
<dbReference type="Gene3D" id="3.40.1180.10">
    <property type="entry name" value="Decaprenyl diphosphate synthase-like"/>
    <property type="match status" value="1"/>
</dbReference>
<dbReference type="InterPro" id="IPR036424">
    <property type="entry name" value="UPP_synth-like_sf"/>
</dbReference>